<dbReference type="GO" id="GO:0019264">
    <property type="term" value="P:glycine biosynthetic process from serine"/>
    <property type="evidence" value="ECO:0007669"/>
    <property type="project" value="InterPro"/>
</dbReference>
<evidence type="ECO:0000256" key="7">
    <source>
        <dbReference type="ARBA" id="ARBA00022679"/>
    </source>
</evidence>
<dbReference type="PANTHER" id="PTHR11680:SF35">
    <property type="entry name" value="SERINE HYDROXYMETHYLTRANSFERASE 1"/>
    <property type="match status" value="1"/>
</dbReference>
<dbReference type="GO" id="GO:0035999">
    <property type="term" value="P:tetrahydrofolate interconversion"/>
    <property type="evidence" value="ECO:0007669"/>
    <property type="project" value="InterPro"/>
</dbReference>
<sequence>MSLNPASLADLDPAIHQAIEDEKKRQQTHLELIASENFTLPAIMEATGSVLTNKYAEGYPGKRYYGGCEHVDVAESLAIERAKKLFGAEHVNAQAHSGSQANTAVYFAVLDTGDKILTMSLQDGGHLTHGHPKNCSGFLYEVVNYGVDPETGRIDYDEIAITAQAEKPKLITVGASAYPRTIDFERMGEIAKECGAMLLADIAHIAGLVATGLHPSPVPHADFVTTTTHKTLRGPRGGLIMCREEYAKAIDSAVFPGSQGGPLMHVIAAKAVCFGEAAKPEFKTYQQQVIKNAKALAAGLSQRGLHLVSGGTDNHLLLVDLRPSHPDLTGKVAQNILEKANLTLNRNTVPGETRSPFQASGLRIGSPAVTSRGMQEEEMAEIAEVIADILDDPENDAVLQAAKQKTLAICAKFPLY</sequence>
<dbReference type="PIRSF" id="PIRSF000412">
    <property type="entry name" value="SHMT"/>
    <property type="match status" value="1"/>
</dbReference>
<protein>
    <submittedName>
        <fullName evidence="10">Putative Serine hydroxymethyltransferase</fullName>
    </submittedName>
</protein>
<dbReference type="Gene3D" id="3.40.640.10">
    <property type="entry name" value="Type I PLP-dependent aspartate aminotransferase-like (Major domain)"/>
    <property type="match status" value="1"/>
</dbReference>
<keyword evidence="8" id="KW-0663">Pyridoxal phosphate</keyword>
<comment type="cofactor">
    <cofactor evidence="1">
        <name>pyridoxal 5'-phosphate</name>
        <dbReference type="ChEBI" id="CHEBI:597326"/>
    </cofactor>
</comment>
<dbReference type="InterPro" id="IPR015424">
    <property type="entry name" value="PyrdxlP-dep_Trfase"/>
</dbReference>
<evidence type="ECO:0000256" key="8">
    <source>
        <dbReference type="ARBA" id="ARBA00022898"/>
    </source>
</evidence>
<dbReference type="EMBL" id="EU016629">
    <property type="protein sequence ID" value="ABZ08478.1"/>
    <property type="molecule type" value="Genomic_DNA"/>
</dbReference>
<reference evidence="10" key="1">
    <citation type="journal article" date="2008" name="ISME J.">
        <title>Genomic patterns of recombination, clonal divergence and environment in marine microbial populations.</title>
        <authorList>
            <person name="Konstantinidis K.T."/>
            <person name="Delong E.F."/>
        </authorList>
    </citation>
    <scope>NUCLEOTIDE SEQUENCE</scope>
</reference>
<accession>B3T7B9</accession>
<keyword evidence="7 10" id="KW-0808">Transferase</keyword>
<evidence type="ECO:0000256" key="4">
    <source>
        <dbReference type="ARBA" id="ARBA00011738"/>
    </source>
</evidence>
<dbReference type="CDD" id="cd00378">
    <property type="entry name" value="SHMT"/>
    <property type="match status" value="1"/>
</dbReference>
<evidence type="ECO:0000256" key="3">
    <source>
        <dbReference type="ARBA" id="ARBA00006376"/>
    </source>
</evidence>
<gene>
    <name evidence="10" type="ORF">ALOHA_HF4000APKG3D20ctg1g26</name>
</gene>
<feature type="domain" description="Serine hydroxymethyltransferase-like" evidence="9">
    <location>
        <begin position="9"/>
        <end position="386"/>
    </location>
</feature>
<keyword evidence="6" id="KW-0554">One-carbon metabolism</keyword>
<dbReference type="PROSITE" id="PS00096">
    <property type="entry name" value="SHMT"/>
    <property type="match status" value="1"/>
</dbReference>
<comment type="subcellular location">
    <subcellularLocation>
        <location evidence="2">Cytoplasm</location>
    </subcellularLocation>
</comment>
<dbReference type="AlphaFoldDB" id="B3T7B9"/>
<dbReference type="FunFam" id="3.40.640.10:FF:000001">
    <property type="entry name" value="Serine hydroxymethyltransferase"/>
    <property type="match status" value="1"/>
</dbReference>
<dbReference type="NCBIfam" id="NF000586">
    <property type="entry name" value="PRK00011.1"/>
    <property type="match status" value="1"/>
</dbReference>
<dbReference type="GO" id="GO:0030170">
    <property type="term" value="F:pyridoxal phosphate binding"/>
    <property type="evidence" value="ECO:0007669"/>
    <property type="project" value="InterPro"/>
</dbReference>
<dbReference type="InterPro" id="IPR015422">
    <property type="entry name" value="PyrdxlP-dep_Trfase_small"/>
</dbReference>
<evidence type="ECO:0000259" key="9">
    <source>
        <dbReference type="Pfam" id="PF00464"/>
    </source>
</evidence>
<dbReference type="GO" id="GO:0008168">
    <property type="term" value="F:methyltransferase activity"/>
    <property type="evidence" value="ECO:0007669"/>
    <property type="project" value="UniProtKB-KW"/>
</dbReference>
<name>B3T7B9_9ZZZZ</name>
<keyword evidence="5" id="KW-0963">Cytoplasm</keyword>
<proteinExistence type="inferred from homology"/>
<dbReference type="InterPro" id="IPR019798">
    <property type="entry name" value="Ser_HO-MeTrfase_PLP_BS"/>
</dbReference>
<comment type="similarity">
    <text evidence="3">Belongs to the SHMT family.</text>
</comment>
<evidence type="ECO:0000256" key="1">
    <source>
        <dbReference type="ARBA" id="ARBA00001933"/>
    </source>
</evidence>
<dbReference type="InterPro" id="IPR039429">
    <property type="entry name" value="SHMT-like_dom"/>
</dbReference>
<keyword evidence="10" id="KW-0489">Methyltransferase</keyword>
<dbReference type="InterPro" id="IPR015421">
    <property type="entry name" value="PyrdxlP-dep_Trfase_major"/>
</dbReference>
<dbReference type="PANTHER" id="PTHR11680">
    <property type="entry name" value="SERINE HYDROXYMETHYLTRANSFERASE"/>
    <property type="match status" value="1"/>
</dbReference>
<evidence type="ECO:0000256" key="2">
    <source>
        <dbReference type="ARBA" id="ARBA00004496"/>
    </source>
</evidence>
<dbReference type="GO" id="GO:0004372">
    <property type="term" value="F:glycine hydroxymethyltransferase activity"/>
    <property type="evidence" value="ECO:0007669"/>
    <property type="project" value="InterPro"/>
</dbReference>
<dbReference type="Pfam" id="PF00464">
    <property type="entry name" value="SHMT"/>
    <property type="match status" value="1"/>
</dbReference>
<dbReference type="InterPro" id="IPR049943">
    <property type="entry name" value="Ser_HO-MeTrfase-like"/>
</dbReference>
<evidence type="ECO:0000256" key="5">
    <source>
        <dbReference type="ARBA" id="ARBA00022490"/>
    </source>
</evidence>
<dbReference type="Gene3D" id="3.90.1150.10">
    <property type="entry name" value="Aspartate Aminotransferase, domain 1"/>
    <property type="match status" value="1"/>
</dbReference>
<dbReference type="GO" id="GO:0032259">
    <property type="term" value="P:methylation"/>
    <property type="evidence" value="ECO:0007669"/>
    <property type="project" value="UniProtKB-KW"/>
</dbReference>
<organism evidence="10">
    <name type="scientific">uncultured marine microorganism HF4000_APKG3D20</name>
    <dbReference type="NCBI Taxonomy" id="455549"/>
    <lineage>
        <taxon>unclassified sequences</taxon>
        <taxon>environmental samples</taxon>
    </lineage>
</organism>
<dbReference type="SUPFAM" id="SSF53383">
    <property type="entry name" value="PLP-dependent transferases"/>
    <property type="match status" value="1"/>
</dbReference>
<comment type="subunit">
    <text evidence="4">Homodimer.</text>
</comment>
<dbReference type="InterPro" id="IPR001085">
    <property type="entry name" value="Ser_HO-MeTrfase"/>
</dbReference>
<evidence type="ECO:0000313" key="10">
    <source>
        <dbReference type="EMBL" id="ABZ08478.1"/>
    </source>
</evidence>
<dbReference type="HAMAP" id="MF_00051">
    <property type="entry name" value="SHMT"/>
    <property type="match status" value="1"/>
</dbReference>
<evidence type="ECO:0000256" key="6">
    <source>
        <dbReference type="ARBA" id="ARBA00022563"/>
    </source>
</evidence>